<evidence type="ECO:0000259" key="9">
    <source>
        <dbReference type="Pfam" id="PF25198"/>
    </source>
</evidence>
<keyword evidence="4" id="KW-0732">Signal</keyword>
<dbReference type="Proteomes" id="UP000242656">
    <property type="component" value="Unassembled WGS sequence"/>
</dbReference>
<evidence type="ECO:0000256" key="7">
    <source>
        <dbReference type="ARBA" id="ARBA00023288"/>
    </source>
</evidence>
<proteinExistence type="inferred from homology"/>
<reference evidence="10 11" key="1">
    <citation type="submission" date="2017-09" db="EMBL/GenBank/DDBJ databases">
        <title>Large-scale bioinformatics analysis of Bacillus genomes uncovers conserved roles of natural products in bacterial physiology.</title>
        <authorList>
            <consortium name="Agbiome Team Llc"/>
            <person name="Bleich R.M."/>
            <person name="Grubbs K.J."/>
            <person name="Santa Maria K.C."/>
            <person name="Allen S.E."/>
            <person name="Farag S."/>
            <person name="Shank E.A."/>
            <person name="Bowers A."/>
        </authorList>
    </citation>
    <scope>NUCLEOTIDE SEQUENCE [LARGE SCALE GENOMIC DNA]</scope>
    <source>
        <strain evidence="10 11">AFS083043</strain>
    </source>
</reference>
<comment type="similarity">
    <text evidence="2">Belongs to the GerABKC lipoprotein family.</text>
</comment>
<gene>
    <name evidence="10" type="ORF">COI93_17390</name>
</gene>
<feature type="domain" description="Spore germination protein N-terminal" evidence="9">
    <location>
        <begin position="23"/>
        <end position="208"/>
    </location>
</feature>
<dbReference type="RefSeq" id="WP_098491848.1">
    <property type="nucleotide sequence ID" value="NZ_NUWN01000069.1"/>
</dbReference>
<dbReference type="Pfam" id="PF05504">
    <property type="entry name" value="Spore_GerAC"/>
    <property type="match status" value="1"/>
</dbReference>
<organism evidence="10 11">
    <name type="scientific">Bacillus cereus</name>
    <dbReference type="NCBI Taxonomy" id="1396"/>
    <lineage>
        <taxon>Bacteria</taxon>
        <taxon>Bacillati</taxon>
        <taxon>Bacillota</taxon>
        <taxon>Bacilli</taxon>
        <taxon>Bacillales</taxon>
        <taxon>Bacillaceae</taxon>
        <taxon>Bacillus</taxon>
        <taxon>Bacillus cereus group</taxon>
    </lineage>
</organism>
<comment type="caution">
    <text evidence="10">The sequence shown here is derived from an EMBL/GenBank/DDBJ whole genome shotgun (WGS) entry which is preliminary data.</text>
</comment>
<dbReference type="InterPro" id="IPR057336">
    <property type="entry name" value="GerAC_N"/>
</dbReference>
<dbReference type="InterPro" id="IPR038501">
    <property type="entry name" value="Spore_GerAC_C_sf"/>
</dbReference>
<keyword evidence="3" id="KW-0309">Germination</keyword>
<sequence length="393" mass="44992">MKRLHKFICCIILLICVSGCSERKEIEERGFVVGAAFDLAKEEQENQSKKIPRMKGTYQIVLPSTLAQKDGGGSGGGKNYINISATAEGIFAQIREISKKISRSLFFPHIQILVFSKDLLKQQNLLEQTLDIFFRDHEMRRNIRIFVSKDRAEKILQQSSKPENLPSKYIDLLADHADVNAYMLEAVRIGDVQEMMTAKRSFVLPVLELTKQGVEMEGAAVFKGQHNKMIGLLTGKDTQGLNYLIGKKASGFLTIQKEKKTITYEINKIRRKIHASFAEPRRPKFTIDIYSEGILAEAYLGGDGKMWSETKMNTYISKEMERIAMRAIKKLQKDYKTDVLELGEYYKRHNYKEWKKIEKNWEEGEKYFTKSKVVVRVHPVVEHSGSLVPQGGQ</sequence>
<keyword evidence="6" id="KW-0564">Palmitate</keyword>
<name>A0A2B0LJU6_BACCE</name>
<evidence type="ECO:0000256" key="4">
    <source>
        <dbReference type="ARBA" id="ARBA00022729"/>
    </source>
</evidence>
<accession>A0A2B0LJU6</accession>
<dbReference type="GO" id="GO:0016020">
    <property type="term" value="C:membrane"/>
    <property type="evidence" value="ECO:0007669"/>
    <property type="project" value="UniProtKB-SubCell"/>
</dbReference>
<evidence type="ECO:0000313" key="10">
    <source>
        <dbReference type="EMBL" id="PFK34238.1"/>
    </source>
</evidence>
<dbReference type="EMBL" id="NUWN01000069">
    <property type="protein sequence ID" value="PFK34238.1"/>
    <property type="molecule type" value="Genomic_DNA"/>
</dbReference>
<keyword evidence="7" id="KW-0449">Lipoprotein</keyword>
<evidence type="ECO:0000256" key="3">
    <source>
        <dbReference type="ARBA" id="ARBA00022544"/>
    </source>
</evidence>
<dbReference type="InterPro" id="IPR046953">
    <property type="entry name" value="Spore_GerAC-like_C"/>
</dbReference>
<dbReference type="Gene3D" id="3.30.300.210">
    <property type="entry name" value="Nutrient germinant receptor protein C, domain 3"/>
    <property type="match status" value="1"/>
</dbReference>
<evidence type="ECO:0000256" key="6">
    <source>
        <dbReference type="ARBA" id="ARBA00023139"/>
    </source>
</evidence>
<dbReference type="NCBIfam" id="TIGR02887">
    <property type="entry name" value="spore_ger_x_C"/>
    <property type="match status" value="1"/>
</dbReference>
<comment type="subcellular location">
    <subcellularLocation>
        <location evidence="1">Membrane</location>
        <topology evidence="1">Lipid-anchor</topology>
    </subcellularLocation>
</comment>
<feature type="domain" description="Spore germination GerAC-like C-terminal" evidence="8">
    <location>
        <begin position="217"/>
        <end position="385"/>
    </location>
</feature>
<evidence type="ECO:0000256" key="1">
    <source>
        <dbReference type="ARBA" id="ARBA00004635"/>
    </source>
</evidence>
<dbReference type="Pfam" id="PF25198">
    <property type="entry name" value="Spore_GerAC_N"/>
    <property type="match status" value="1"/>
</dbReference>
<keyword evidence="5" id="KW-0472">Membrane</keyword>
<evidence type="ECO:0000256" key="2">
    <source>
        <dbReference type="ARBA" id="ARBA00007886"/>
    </source>
</evidence>
<dbReference type="InterPro" id="IPR008844">
    <property type="entry name" value="Spore_GerAC-like"/>
</dbReference>
<evidence type="ECO:0000256" key="5">
    <source>
        <dbReference type="ARBA" id="ARBA00023136"/>
    </source>
</evidence>
<evidence type="ECO:0000259" key="8">
    <source>
        <dbReference type="Pfam" id="PF05504"/>
    </source>
</evidence>
<dbReference type="PANTHER" id="PTHR35789:SF1">
    <property type="entry name" value="SPORE GERMINATION PROTEIN B3"/>
    <property type="match status" value="1"/>
</dbReference>
<dbReference type="PANTHER" id="PTHR35789">
    <property type="entry name" value="SPORE GERMINATION PROTEIN B3"/>
    <property type="match status" value="1"/>
</dbReference>
<protein>
    <submittedName>
        <fullName evidence="10">Spore gernimation protein GerLC</fullName>
    </submittedName>
</protein>
<dbReference type="AlphaFoldDB" id="A0A2B0LJU6"/>
<evidence type="ECO:0000313" key="11">
    <source>
        <dbReference type="Proteomes" id="UP000242656"/>
    </source>
</evidence>
<dbReference type="GO" id="GO:0009847">
    <property type="term" value="P:spore germination"/>
    <property type="evidence" value="ECO:0007669"/>
    <property type="project" value="InterPro"/>
</dbReference>